<evidence type="ECO:0000259" key="1">
    <source>
        <dbReference type="Pfam" id="PF03795"/>
    </source>
</evidence>
<name>Q5KN09_CRYD1</name>
<dbReference type="GeneID" id="3253778"/>
<dbReference type="Pfam" id="PF03795">
    <property type="entry name" value="YCII"/>
    <property type="match status" value="1"/>
</dbReference>
<dbReference type="AlphaFoldDB" id="Q5KN09"/>
<dbReference type="OMA" id="IKADEYW"/>
<dbReference type="HOGENOM" id="CLU_110355_2_1_1"/>
<organism evidence="2 3">
    <name type="scientific">Cryptococcus deneoformans (strain JEC21 / ATCC MYA-565)</name>
    <name type="common">Cryptococcus neoformans var. neoformans serotype D</name>
    <dbReference type="NCBI Taxonomy" id="214684"/>
    <lineage>
        <taxon>Eukaryota</taxon>
        <taxon>Fungi</taxon>
        <taxon>Dikarya</taxon>
        <taxon>Basidiomycota</taxon>
        <taxon>Agaricomycotina</taxon>
        <taxon>Tremellomycetes</taxon>
        <taxon>Tremellales</taxon>
        <taxon>Cryptococcaceae</taxon>
        <taxon>Cryptococcus</taxon>
        <taxon>Cryptococcus neoformans species complex</taxon>
    </lineage>
</organism>
<proteinExistence type="predicted"/>
<reference evidence="2 3" key="1">
    <citation type="journal article" date="2005" name="Science">
        <title>The genome of the basidiomycetous yeast and human pathogen Cryptococcus neoformans.</title>
        <authorList>
            <person name="Loftus B.J."/>
            <person name="Fung E."/>
            <person name="Roncaglia P."/>
            <person name="Rowley D."/>
            <person name="Amedeo P."/>
            <person name="Bruno D."/>
            <person name="Vamathevan J."/>
            <person name="Miranda M."/>
            <person name="Anderson I.J."/>
            <person name="Fraser J.A."/>
            <person name="Allen J.E."/>
            <person name="Bosdet I.E."/>
            <person name="Brent M.R."/>
            <person name="Chiu R."/>
            <person name="Doering T.L."/>
            <person name="Donlin M.J."/>
            <person name="D'Souza C.A."/>
            <person name="Fox D.S."/>
            <person name="Grinberg V."/>
            <person name="Fu J."/>
            <person name="Fukushima M."/>
            <person name="Haas B.J."/>
            <person name="Huang J.C."/>
            <person name="Janbon G."/>
            <person name="Jones S.J."/>
            <person name="Koo H.L."/>
            <person name="Krzywinski M.I."/>
            <person name="Kwon-Chung J.K."/>
            <person name="Lengeler K.B."/>
            <person name="Maiti R."/>
            <person name="Marra M.A."/>
            <person name="Marra R.E."/>
            <person name="Mathewson C.A."/>
            <person name="Mitchell T.G."/>
            <person name="Pertea M."/>
            <person name="Riggs F.R."/>
            <person name="Salzberg S.L."/>
            <person name="Schein J.E."/>
            <person name="Shvartsbeyn A."/>
            <person name="Shin H."/>
            <person name="Shumway M."/>
            <person name="Specht C.A."/>
            <person name="Suh B.B."/>
            <person name="Tenney A."/>
            <person name="Utterback T.R."/>
            <person name="Wickes B.L."/>
            <person name="Wortman J.R."/>
            <person name="Wye N.H."/>
            <person name="Kronstad J.W."/>
            <person name="Lodge J.K."/>
            <person name="Heitman J."/>
            <person name="Davis R.W."/>
            <person name="Fraser C.M."/>
            <person name="Hyman R.W."/>
        </authorList>
    </citation>
    <scope>NUCLEOTIDE SEQUENCE [LARGE SCALE GENOMIC DNA]</scope>
    <source>
        <strain evidence="3">JEC21 / ATCC MYA-565</strain>
    </source>
</reference>
<dbReference type="SUPFAM" id="SSF54909">
    <property type="entry name" value="Dimeric alpha+beta barrel"/>
    <property type="match status" value="1"/>
</dbReference>
<dbReference type="PANTHER" id="PTHR33606">
    <property type="entry name" value="PROTEIN YCII"/>
    <property type="match status" value="1"/>
</dbReference>
<accession>Q5KN09</accession>
<dbReference type="InterPro" id="IPR051807">
    <property type="entry name" value="Sec-metab_biosynth-assoc"/>
</dbReference>
<dbReference type="OrthoDB" id="5519740at2759"/>
<dbReference type="InterPro" id="IPR005545">
    <property type="entry name" value="YCII"/>
</dbReference>
<evidence type="ECO:0000313" key="3">
    <source>
        <dbReference type="Proteomes" id="UP000002149"/>
    </source>
</evidence>
<keyword evidence="3" id="KW-1185">Reference proteome</keyword>
<dbReference type="eggNOG" id="ENOG502S8B1">
    <property type="taxonomic scope" value="Eukaryota"/>
</dbReference>
<dbReference type="Gene3D" id="3.30.70.1060">
    <property type="entry name" value="Dimeric alpha+beta barrel"/>
    <property type="match status" value="1"/>
</dbReference>
<dbReference type="KEGG" id="cne:CNA08150"/>
<evidence type="ECO:0000313" key="2">
    <source>
        <dbReference type="EMBL" id="AAW41375.1"/>
    </source>
</evidence>
<dbReference type="InParanoid" id="Q5KN09"/>
<protein>
    <recommendedName>
        <fullName evidence="1">YCII-related domain-containing protein</fullName>
    </recommendedName>
</protein>
<dbReference type="RefSeq" id="XP_567194.1">
    <property type="nucleotide sequence ID" value="XM_567194.2"/>
</dbReference>
<dbReference type="PaxDb" id="214684-Q5KN09"/>
<dbReference type="InterPro" id="IPR011008">
    <property type="entry name" value="Dimeric_a/b-barrel"/>
</dbReference>
<sequence>MFSPQPHQSRDCKRLNAITCIKRSRGGPTRTLFPVITSKSKFHFQANKMPLYLCVCPDYPNVFEKRLAAREAHLAGSKVSREAGTTLFGRAYMDEASATSNTRPKVEVPAGQIGTGTLGSTMLYRFPTIEEAWERIKSDPYWVQGVWDKERVTVNELAYLPTDETLKLVS</sequence>
<feature type="domain" description="YCII-related" evidence="1">
    <location>
        <begin position="51"/>
        <end position="152"/>
    </location>
</feature>
<dbReference type="Proteomes" id="UP000002149">
    <property type="component" value="Chromosome 1"/>
</dbReference>
<dbReference type="VEuPathDB" id="FungiDB:CNA08150"/>
<gene>
    <name evidence="2" type="ordered locus">CNA08150</name>
</gene>
<dbReference type="PANTHER" id="PTHR33606:SF3">
    <property type="entry name" value="PROTEIN YCII"/>
    <property type="match status" value="1"/>
</dbReference>
<dbReference type="EMBL" id="AE017341">
    <property type="protein sequence ID" value="AAW41375.1"/>
    <property type="molecule type" value="Genomic_DNA"/>
</dbReference>